<dbReference type="UniPathway" id="UPA00232"/>
<evidence type="ECO:0000313" key="2">
    <source>
        <dbReference type="EMBL" id="KQK28892.1"/>
    </source>
</evidence>
<keyword evidence="1" id="KW-0004">4Fe-4S</keyword>
<dbReference type="PANTHER" id="PTHR30217:SF11">
    <property type="entry name" value="UBIQUINONE BIOSYNTHESIS PROTEIN UBIV"/>
    <property type="match status" value="1"/>
</dbReference>
<dbReference type="HAMAP" id="MF_02233">
    <property type="entry name" value="UbiV"/>
    <property type="match status" value="1"/>
</dbReference>
<evidence type="ECO:0000313" key="4">
    <source>
        <dbReference type="Proteomes" id="UP000051562"/>
    </source>
</evidence>
<keyword evidence="2" id="KW-0645">Protease</keyword>
<comment type="similarity">
    <text evidence="1">Belongs to the peptidase U32 family. UbiV subfamily.</text>
</comment>
<dbReference type="Proteomes" id="UP000190130">
    <property type="component" value="Unassembled WGS sequence"/>
</dbReference>
<sequence>MQLTLGPVLYHWSPERWRDFYYRVADEAPVDTVVVGEAVCSKRTPFKQDHIPGVVERLEAAGKRVLHASLILVSLPRERRQTRELMQAEDAEVEINDLTSLASLAERPFAVGPFVNVYNEAAAGFLAERGAMRICLPPELPLPTVATIAAALPQLAIEVFAFGRLPLAISARCYHARAHKLTKDNCRFVCEQDPDGMPVRTLDGAGFLSVNGVQTLSHGCASLLGDIPALRDAGVASLRLSPQDCDMIAVARLYRDVLDGQVEPGEGERRLSEIYPDVPLANGFLHGAPGHVRMGAGGAGLGEMG</sequence>
<dbReference type="InterPro" id="IPR001539">
    <property type="entry name" value="Peptidase_U32"/>
</dbReference>
<dbReference type="GO" id="GO:0051539">
    <property type="term" value="F:4 iron, 4 sulfur cluster binding"/>
    <property type="evidence" value="ECO:0007669"/>
    <property type="project" value="UniProtKB-UniRule"/>
</dbReference>
<feature type="binding site" evidence="1">
    <location>
        <position position="190"/>
    </location>
    <ligand>
        <name>[4Fe-4S] cluster</name>
        <dbReference type="ChEBI" id="CHEBI:49883"/>
    </ligand>
</feature>
<evidence type="ECO:0000256" key="1">
    <source>
        <dbReference type="HAMAP-Rule" id="MF_02233"/>
    </source>
</evidence>
<comment type="cofactor">
    <cofactor evidence="1">
        <name>[4Fe-4S] cluster</name>
        <dbReference type="ChEBI" id="CHEBI:49883"/>
    </cofactor>
</comment>
<dbReference type="GO" id="GO:0006744">
    <property type="term" value="P:ubiquinone biosynthetic process"/>
    <property type="evidence" value="ECO:0007669"/>
    <property type="project" value="UniProtKB-UniRule"/>
</dbReference>
<comment type="subunit">
    <text evidence="1">Forms a heterodimer with UbiU.</text>
</comment>
<organism evidence="2 4">
    <name type="scientific">Bosea thiooxidans</name>
    <dbReference type="NCBI Taxonomy" id="53254"/>
    <lineage>
        <taxon>Bacteria</taxon>
        <taxon>Pseudomonadati</taxon>
        <taxon>Pseudomonadota</taxon>
        <taxon>Alphaproteobacteria</taxon>
        <taxon>Hyphomicrobiales</taxon>
        <taxon>Boseaceae</taxon>
        <taxon>Bosea</taxon>
    </lineage>
</organism>
<keyword evidence="1" id="KW-0408">Iron</keyword>
<dbReference type="EMBL" id="LMAR01000056">
    <property type="protein sequence ID" value="KQK28892.1"/>
    <property type="molecule type" value="Genomic_DNA"/>
</dbReference>
<name>A0A0Q3KX00_9HYPH</name>
<dbReference type="OrthoDB" id="8523349at2"/>
<keyword evidence="1" id="KW-0479">Metal-binding</keyword>
<evidence type="ECO:0000313" key="5">
    <source>
        <dbReference type="Proteomes" id="UP000190130"/>
    </source>
</evidence>
<dbReference type="AlphaFoldDB" id="A0A0Q3KX00"/>
<dbReference type="NCBIfam" id="NF011991">
    <property type="entry name" value="PRK15447.1"/>
    <property type="match status" value="1"/>
</dbReference>
<keyword evidence="4" id="KW-1185">Reference proteome</keyword>
<feature type="binding site" evidence="1">
    <location>
        <position position="40"/>
    </location>
    <ligand>
        <name>[4Fe-4S] cluster</name>
        <dbReference type="ChEBI" id="CHEBI:49883"/>
    </ligand>
</feature>
<dbReference type="Proteomes" id="UP000051562">
    <property type="component" value="Unassembled WGS sequence"/>
</dbReference>
<accession>A0A0Q3KX00</accession>
<dbReference type="STRING" id="53254.SAMN05660750_04729"/>
<comment type="function">
    <text evidence="1">Required for O(2)-independent ubiquinone (coenzyme Q) biosynthesis. Together with UbiU, is essential for the C6-hydroxylation reaction in the oxygen-independent ubiquinone biosynthesis pathway.</text>
</comment>
<keyword evidence="1" id="KW-0831">Ubiquinone biosynthesis</keyword>
<dbReference type="RefSeq" id="WP_055729799.1">
    <property type="nucleotide sequence ID" value="NZ_FUYX01000019.1"/>
</dbReference>
<dbReference type="EMBL" id="FUYX01000019">
    <property type="protein sequence ID" value="SKC14452.1"/>
    <property type="molecule type" value="Genomic_DNA"/>
</dbReference>
<dbReference type="GO" id="GO:0046872">
    <property type="term" value="F:metal ion binding"/>
    <property type="evidence" value="ECO:0007669"/>
    <property type="project" value="UniProtKB-KW"/>
</dbReference>
<evidence type="ECO:0000313" key="3">
    <source>
        <dbReference type="EMBL" id="SKC14452.1"/>
    </source>
</evidence>
<reference evidence="3 5" key="2">
    <citation type="submission" date="2017-02" db="EMBL/GenBank/DDBJ databases">
        <authorList>
            <person name="Peterson S.W."/>
        </authorList>
    </citation>
    <scope>NUCLEOTIDE SEQUENCE [LARGE SCALE GENOMIC DNA]</scope>
    <source>
        <strain evidence="3 5">DSM 9653</strain>
    </source>
</reference>
<dbReference type="InterPro" id="IPR043693">
    <property type="entry name" value="UbiV"/>
</dbReference>
<feature type="binding site" evidence="1">
    <location>
        <position position="173"/>
    </location>
    <ligand>
        <name>[4Fe-4S] cluster</name>
        <dbReference type="ChEBI" id="CHEBI:49883"/>
    </ligand>
</feature>
<feature type="binding site" evidence="1">
    <location>
        <position position="186"/>
    </location>
    <ligand>
        <name>[4Fe-4S] cluster</name>
        <dbReference type="ChEBI" id="CHEBI:49883"/>
    </ligand>
</feature>
<keyword evidence="1" id="KW-0411">Iron-sulfur</keyword>
<dbReference type="Pfam" id="PF01136">
    <property type="entry name" value="Peptidase_U32"/>
    <property type="match status" value="1"/>
</dbReference>
<reference evidence="2 4" key="1">
    <citation type="submission" date="2015-10" db="EMBL/GenBank/DDBJ databases">
        <title>Draft genome of Bosea thiooxidans.</title>
        <authorList>
            <person name="Wang X."/>
        </authorList>
    </citation>
    <scope>NUCLEOTIDE SEQUENCE [LARGE SCALE GENOMIC DNA]</scope>
    <source>
        <strain evidence="2 4">CGMCC 9174</strain>
    </source>
</reference>
<gene>
    <name evidence="1" type="primary">ubiV</name>
    <name evidence="2" type="ORF">ARD30_06085</name>
    <name evidence="3" type="ORF">SAMN05660750_04729</name>
</gene>
<dbReference type="GO" id="GO:0008233">
    <property type="term" value="F:peptidase activity"/>
    <property type="evidence" value="ECO:0007669"/>
    <property type="project" value="UniProtKB-KW"/>
</dbReference>
<proteinExistence type="inferred from homology"/>
<comment type="pathway">
    <text evidence="1">Cofactor biosynthesis; ubiquinone biosynthesis.</text>
</comment>
<protein>
    <recommendedName>
        <fullName evidence="1">Ubiquinone biosynthesis protein UbiV</fullName>
    </recommendedName>
</protein>
<keyword evidence="2" id="KW-0378">Hydrolase</keyword>
<dbReference type="PANTHER" id="PTHR30217">
    <property type="entry name" value="PEPTIDASE U32 FAMILY"/>
    <property type="match status" value="1"/>
</dbReference>
<dbReference type="InterPro" id="IPR051454">
    <property type="entry name" value="RNA/ubiquinone_mod_enzymes"/>
</dbReference>
<dbReference type="GO" id="GO:0006508">
    <property type="term" value="P:proteolysis"/>
    <property type="evidence" value="ECO:0007669"/>
    <property type="project" value="UniProtKB-KW"/>
</dbReference>